<sequence>MDRATPLAALALAAVMATTALAAEPEYDVINLGSFGYGNTPEYPSGRTVPYALNNRRQVTLTSVDYATEGIARDPRPALWSRGTLTQLPYLGSYPLYICCTVPRAINDAGQITGESLVVMYPWEPLRGTHAFVWQDGRMTDLGLLVEGRPPARYTNESQSRGVAISGSGQVVGMSSYYRDGTDLGLRAFSWQGGRMTNLGTLGTDARGYGMSWARALNESGTVVGTAFDYVGGVNRGPRAVFWAGGSIHRLPDLGTDAEGNSQSEATVINRHGLIGGSAQWYVDHQLRGTCAMLWSGGRAIIIDDFVPGIGGCDYGVVTAINDRGQVAGTTAWGVGSEFLGVHGFRWEDGRATDLGALQTGAGGFSYSAVTAMNERGVAVGESEVYDQDGQPVGEHAVVSIDGEPFVDLNTLVDPADVARLVIRTAVAVNDRGDILVVARSNESNDSPMLTQALLLVPRGWHHHHRHHRWHGCGRDDDDAASAKRGGWHCDR</sequence>
<reference evidence="4" key="1">
    <citation type="submission" date="2025-08" db="UniProtKB">
        <authorList>
            <consortium name="RefSeq"/>
        </authorList>
    </citation>
    <scope>IDENTIFICATION</scope>
</reference>
<organism evidence="3 4">
    <name type="scientific">Derxia gummosa DSM 723</name>
    <dbReference type="NCBI Taxonomy" id="1121388"/>
    <lineage>
        <taxon>Bacteria</taxon>
        <taxon>Pseudomonadati</taxon>
        <taxon>Pseudomonadota</taxon>
        <taxon>Betaproteobacteria</taxon>
        <taxon>Burkholderiales</taxon>
        <taxon>Alcaligenaceae</taxon>
        <taxon>Derxia</taxon>
    </lineage>
</organism>
<evidence type="ECO:0000256" key="2">
    <source>
        <dbReference type="SAM" id="SignalP"/>
    </source>
</evidence>
<dbReference type="Pfam" id="PF11949">
    <property type="entry name" value="DUF3466"/>
    <property type="match status" value="1"/>
</dbReference>
<evidence type="ECO:0000256" key="1">
    <source>
        <dbReference type="SAM" id="MobiDB-lite"/>
    </source>
</evidence>
<feature type="signal peptide" evidence="2">
    <location>
        <begin position="1"/>
        <end position="22"/>
    </location>
</feature>
<dbReference type="Proteomes" id="UP000675920">
    <property type="component" value="Unplaced"/>
</dbReference>
<proteinExistence type="predicted"/>
<name>A0A8B6X2F2_9BURK</name>
<dbReference type="AlphaFoldDB" id="A0A8B6X2F2"/>
<keyword evidence="3" id="KW-1185">Reference proteome</keyword>
<dbReference type="RefSeq" id="WP_028310848.1">
    <property type="nucleotide sequence ID" value="NZ_AXWS01000008.1"/>
</dbReference>
<protein>
    <submittedName>
        <fullName evidence="4">HAF repeat-containing protein</fullName>
    </submittedName>
</protein>
<evidence type="ECO:0000313" key="4">
    <source>
        <dbReference type="RefSeq" id="WP_028310848.1"/>
    </source>
</evidence>
<dbReference type="InterPro" id="IPR022562">
    <property type="entry name" value="DUF3466"/>
</dbReference>
<accession>A0A8B6X2F2</accession>
<feature type="region of interest" description="Disordered" evidence="1">
    <location>
        <begin position="469"/>
        <end position="492"/>
    </location>
</feature>
<feature type="chain" id="PRO_5034683655" evidence="2">
    <location>
        <begin position="23"/>
        <end position="492"/>
    </location>
</feature>
<dbReference type="InterPro" id="IPR014262">
    <property type="entry name" value="HAF_rpt"/>
</dbReference>
<dbReference type="NCBIfam" id="TIGR02913">
    <property type="entry name" value="HAF_rpt"/>
    <property type="match status" value="3"/>
</dbReference>
<evidence type="ECO:0000313" key="3">
    <source>
        <dbReference type="Proteomes" id="UP000675920"/>
    </source>
</evidence>
<keyword evidence="2" id="KW-0732">Signal</keyword>